<accession>A0A7C4GBS6</accession>
<sequence>MNLLLLALVAAGPSTALISPPFQHTLGFNRVSRFYLSMYLGKDFQLDDPQGLCGAKMKAEEDTTTWRDDALMTLFAVNSGTGQIVYNVRLSRPGIYGSTGSGQGRFRRPHGIACNSDGDVYVADTDNNRVARLRYADAALTWVEVLDSTLSEPHDVALDSRGRVYVANTGAGSIEVYGPNGIRLARWHSDLDRPTGIAVIDKDAEFNVYGHEAAIVIDREGTRVNQFSLSGQLLRRIDCRRIGFDTAGFAYCAFDRHGNVYVTDKVNSQVHIFDTRLHYVISFGGDAAQAGRFDSPRGICIGRKFGQFFVSEAGGGQYYLLALDAYLLGFYPDSFDSRQPGTTIALYLTAVAEVIVEVFDSDGRIVRTLTPGHEQLPGEALIVWDGRNNQGEIVPEGEYRIKATVRPTYSRPRYSLKKELTGQVRRIAG</sequence>
<evidence type="ECO:0000313" key="5">
    <source>
        <dbReference type="EMBL" id="HGK28830.1"/>
    </source>
</evidence>
<feature type="repeat" description="NHL" evidence="2">
    <location>
        <begin position="150"/>
        <end position="180"/>
    </location>
</feature>
<evidence type="ECO:0000256" key="1">
    <source>
        <dbReference type="ARBA" id="ARBA00022737"/>
    </source>
</evidence>
<keyword evidence="3" id="KW-0732">Signal</keyword>
<dbReference type="Gene3D" id="2.120.10.30">
    <property type="entry name" value="TolB, C-terminal domain"/>
    <property type="match status" value="1"/>
</dbReference>
<evidence type="ECO:0000259" key="4">
    <source>
        <dbReference type="Pfam" id="PF13860"/>
    </source>
</evidence>
<dbReference type="Pfam" id="PF01436">
    <property type="entry name" value="NHL"/>
    <property type="match status" value="2"/>
</dbReference>
<dbReference type="PROSITE" id="PS51125">
    <property type="entry name" value="NHL"/>
    <property type="match status" value="2"/>
</dbReference>
<evidence type="ECO:0000256" key="2">
    <source>
        <dbReference type="PROSITE-ProRule" id="PRU00504"/>
    </source>
</evidence>
<keyword evidence="1" id="KW-0677">Repeat</keyword>
<dbReference type="Pfam" id="PF13860">
    <property type="entry name" value="FlgD_ig"/>
    <property type="match status" value="1"/>
</dbReference>
<protein>
    <recommendedName>
        <fullName evidence="4">FlgD/Vpr Ig-like domain-containing protein</fullName>
    </recommendedName>
</protein>
<feature type="signal peptide" evidence="3">
    <location>
        <begin position="1"/>
        <end position="18"/>
    </location>
</feature>
<dbReference type="AlphaFoldDB" id="A0A7C4GBS6"/>
<reference evidence="5" key="1">
    <citation type="journal article" date="2020" name="mSystems">
        <title>Genome- and Community-Level Interaction Insights into Carbon Utilization and Element Cycling Functions of Hydrothermarchaeota in Hydrothermal Sediment.</title>
        <authorList>
            <person name="Zhou Z."/>
            <person name="Liu Y."/>
            <person name="Xu W."/>
            <person name="Pan J."/>
            <person name="Luo Z.H."/>
            <person name="Li M."/>
        </authorList>
    </citation>
    <scope>NUCLEOTIDE SEQUENCE [LARGE SCALE GENOMIC DNA]</scope>
    <source>
        <strain evidence="5">SpSt-488</strain>
    </source>
</reference>
<feature type="chain" id="PRO_5027617786" description="FlgD/Vpr Ig-like domain-containing protein" evidence="3">
    <location>
        <begin position="19"/>
        <end position="429"/>
    </location>
</feature>
<evidence type="ECO:0000256" key="3">
    <source>
        <dbReference type="SAM" id="SignalP"/>
    </source>
</evidence>
<comment type="caution">
    <text evidence="5">The sequence shown here is derived from an EMBL/GenBank/DDBJ whole genome shotgun (WGS) entry which is preliminary data.</text>
</comment>
<dbReference type="EMBL" id="DSUT01000163">
    <property type="protein sequence ID" value="HGK28830.1"/>
    <property type="molecule type" value="Genomic_DNA"/>
</dbReference>
<dbReference type="SUPFAM" id="SSF63829">
    <property type="entry name" value="Calcium-dependent phosphotriesterase"/>
    <property type="match status" value="1"/>
</dbReference>
<feature type="domain" description="FlgD/Vpr Ig-like" evidence="4">
    <location>
        <begin position="343"/>
        <end position="405"/>
    </location>
</feature>
<dbReference type="InterPro" id="IPR011042">
    <property type="entry name" value="6-blade_b-propeller_TolB-like"/>
</dbReference>
<proteinExistence type="predicted"/>
<dbReference type="PANTHER" id="PTHR24104">
    <property type="entry name" value="E3 UBIQUITIN-PROTEIN LIGASE NHLRC1-RELATED"/>
    <property type="match status" value="1"/>
</dbReference>
<dbReference type="InterPro" id="IPR025965">
    <property type="entry name" value="FlgD/Vpr_Ig-like"/>
</dbReference>
<organism evidence="5">
    <name type="scientific">candidate division WOR-3 bacterium</name>
    <dbReference type="NCBI Taxonomy" id="2052148"/>
    <lineage>
        <taxon>Bacteria</taxon>
        <taxon>Bacteria division WOR-3</taxon>
    </lineage>
</organism>
<gene>
    <name evidence="5" type="ORF">ENS41_07775</name>
</gene>
<dbReference type="PANTHER" id="PTHR24104:SF25">
    <property type="entry name" value="PROTEIN LIN-41"/>
    <property type="match status" value="1"/>
</dbReference>
<dbReference type="GO" id="GO:0008270">
    <property type="term" value="F:zinc ion binding"/>
    <property type="evidence" value="ECO:0007669"/>
    <property type="project" value="UniProtKB-KW"/>
</dbReference>
<dbReference type="InterPro" id="IPR050952">
    <property type="entry name" value="TRIM-NHL_E3_ligases"/>
</dbReference>
<dbReference type="Gene3D" id="2.60.40.4070">
    <property type="match status" value="1"/>
</dbReference>
<dbReference type="InterPro" id="IPR001258">
    <property type="entry name" value="NHL_repeat"/>
</dbReference>
<name>A0A7C4GBS6_UNCW3</name>
<dbReference type="CDD" id="cd05819">
    <property type="entry name" value="NHL"/>
    <property type="match status" value="1"/>
</dbReference>
<feature type="repeat" description="NHL" evidence="2">
    <location>
        <begin position="97"/>
        <end position="136"/>
    </location>
</feature>